<sequence length="352" mass="39614">MTTKNGCDPTIFCDARENKERSQSDYVLRSCPSRLLDLANGETVHTYLLVTTGLMFSLITARCIIDTYHLIIAFGELYITLNFLRRYSQLIADNASLDLGPPNSVLGITGTARWVLVTVVADMFIVFRTFVVWGRRWTAIIILSLLLLANLVVAILAMVTFSGADTTLWSSVDWMNAFISLTLCTNVVCTETQVAQREYSNPINHYRVRPTVVYLWIWMFEAAIYTAVLVATLVVARLRGFAIFILIDCVRPFLLELLCFTPPLFELGELLFRGLLIHETPTILDQYSSNNRVSRSRQNSNIWGAAQSDFQIKLEPIRFAEVMEGAFSSDEPSGPEGNLKVRPSSVISEMLN</sequence>
<protein>
    <submittedName>
        <fullName evidence="3">Uncharacterized protein</fullName>
    </submittedName>
</protein>
<feature type="transmembrane region" description="Helical" evidence="2">
    <location>
        <begin position="105"/>
        <end position="127"/>
    </location>
</feature>
<accession>A0AAD7ABV3</accession>
<keyword evidence="2" id="KW-1133">Transmembrane helix</keyword>
<evidence type="ECO:0000313" key="3">
    <source>
        <dbReference type="EMBL" id="KAJ7354468.1"/>
    </source>
</evidence>
<feature type="transmembrane region" description="Helical" evidence="2">
    <location>
        <begin position="44"/>
        <end position="61"/>
    </location>
</feature>
<gene>
    <name evidence="3" type="ORF">DFH08DRAFT_804370</name>
</gene>
<evidence type="ECO:0000313" key="4">
    <source>
        <dbReference type="Proteomes" id="UP001218218"/>
    </source>
</evidence>
<keyword evidence="4" id="KW-1185">Reference proteome</keyword>
<feature type="transmembrane region" description="Helical" evidence="2">
    <location>
        <begin position="213"/>
        <end position="235"/>
    </location>
</feature>
<dbReference type="Proteomes" id="UP001218218">
    <property type="component" value="Unassembled WGS sequence"/>
</dbReference>
<name>A0AAD7ABV3_9AGAR</name>
<feature type="transmembrane region" description="Helical" evidence="2">
    <location>
        <begin position="241"/>
        <end position="265"/>
    </location>
</feature>
<evidence type="ECO:0000256" key="2">
    <source>
        <dbReference type="SAM" id="Phobius"/>
    </source>
</evidence>
<comment type="caution">
    <text evidence="3">The sequence shown here is derived from an EMBL/GenBank/DDBJ whole genome shotgun (WGS) entry which is preliminary data.</text>
</comment>
<feature type="region of interest" description="Disordered" evidence="1">
    <location>
        <begin position="327"/>
        <end position="352"/>
    </location>
</feature>
<reference evidence="3" key="1">
    <citation type="submission" date="2023-03" db="EMBL/GenBank/DDBJ databases">
        <title>Massive genome expansion in bonnet fungi (Mycena s.s.) driven by repeated elements and novel gene families across ecological guilds.</title>
        <authorList>
            <consortium name="Lawrence Berkeley National Laboratory"/>
            <person name="Harder C.B."/>
            <person name="Miyauchi S."/>
            <person name="Viragh M."/>
            <person name="Kuo A."/>
            <person name="Thoen E."/>
            <person name="Andreopoulos B."/>
            <person name="Lu D."/>
            <person name="Skrede I."/>
            <person name="Drula E."/>
            <person name="Henrissat B."/>
            <person name="Morin E."/>
            <person name="Kohler A."/>
            <person name="Barry K."/>
            <person name="LaButti K."/>
            <person name="Morin E."/>
            <person name="Salamov A."/>
            <person name="Lipzen A."/>
            <person name="Mereny Z."/>
            <person name="Hegedus B."/>
            <person name="Baldrian P."/>
            <person name="Stursova M."/>
            <person name="Weitz H."/>
            <person name="Taylor A."/>
            <person name="Grigoriev I.V."/>
            <person name="Nagy L.G."/>
            <person name="Martin F."/>
            <person name="Kauserud H."/>
        </authorList>
    </citation>
    <scope>NUCLEOTIDE SEQUENCE</scope>
    <source>
        <strain evidence="3">CBHHK002</strain>
    </source>
</reference>
<proteinExistence type="predicted"/>
<feature type="transmembrane region" description="Helical" evidence="2">
    <location>
        <begin position="139"/>
        <end position="162"/>
    </location>
</feature>
<organism evidence="3 4">
    <name type="scientific">Mycena albidolilacea</name>
    <dbReference type="NCBI Taxonomy" id="1033008"/>
    <lineage>
        <taxon>Eukaryota</taxon>
        <taxon>Fungi</taxon>
        <taxon>Dikarya</taxon>
        <taxon>Basidiomycota</taxon>
        <taxon>Agaricomycotina</taxon>
        <taxon>Agaricomycetes</taxon>
        <taxon>Agaricomycetidae</taxon>
        <taxon>Agaricales</taxon>
        <taxon>Marasmiineae</taxon>
        <taxon>Mycenaceae</taxon>
        <taxon>Mycena</taxon>
    </lineage>
</organism>
<dbReference type="EMBL" id="JARIHO010000010">
    <property type="protein sequence ID" value="KAJ7354468.1"/>
    <property type="molecule type" value="Genomic_DNA"/>
</dbReference>
<evidence type="ECO:0000256" key="1">
    <source>
        <dbReference type="SAM" id="MobiDB-lite"/>
    </source>
</evidence>
<keyword evidence="2" id="KW-0812">Transmembrane</keyword>
<dbReference type="AlphaFoldDB" id="A0AAD7ABV3"/>
<keyword evidence="2" id="KW-0472">Membrane</keyword>